<dbReference type="PATRIC" id="fig|60890.4.peg.1127"/>
<evidence type="ECO:0000313" key="4">
    <source>
        <dbReference type="Proteomes" id="UP001218364"/>
    </source>
</evidence>
<dbReference type="GO" id="GO:0032259">
    <property type="term" value="P:methylation"/>
    <property type="evidence" value="ECO:0007669"/>
    <property type="project" value="UniProtKB-KW"/>
</dbReference>
<sequence length="218" mass="23193">MPVRSVPGTASVAAAQDGKLFAPSAERNIDPLCDLLADIAPETGSALEIASGTGQHVVAYARRLPGLIWQPTEVDAARRASIDAYVAEAGLDNLRPAAELDATAPGWAATVGPVDFIILSNLLHLITEEDAKTLIREAARALAPAGRIAIYGPFMRAGELTSEGDQRFHASLTDHDPQIGYKDDFDTIDWLQEAGLDLAEVIEMPANNLALVAQKPDF</sequence>
<dbReference type="RefSeq" id="WP_065271099.1">
    <property type="nucleotide sequence ID" value="NZ_CP015124.1"/>
</dbReference>
<dbReference type="Pfam" id="PF06080">
    <property type="entry name" value="DUF938"/>
    <property type="match status" value="1"/>
</dbReference>
<proteinExistence type="predicted"/>
<dbReference type="CDD" id="cd02440">
    <property type="entry name" value="AdoMet_MTases"/>
    <property type="match status" value="1"/>
</dbReference>
<keyword evidence="1" id="KW-0489">Methyltransferase</keyword>
<evidence type="ECO:0000313" key="2">
    <source>
        <dbReference type="EMBL" id="MDE4167075.1"/>
    </source>
</evidence>
<dbReference type="SUPFAM" id="SSF53335">
    <property type="entry name" value="S-adenosyl-L-methionine-dependent methyltransferases"/>
    <property type="match status" value="1"/>
</dbReference>
<reference evidence="2 4" key="2">
    <citation type="submission" date="2023-02" db="EMBL/GenBank/DDBJ databases">
        <title>Population genomics of bacteria associated with diatom.</title>
        <authorList>
            <person name="Xie J."/>
            <person name="Wang H."/>
        </authorList>
    </citation>
    <scope>NUCLEOTIDE SEQUENCE [LARGE SCALE GENOMIC DNA]</scope>
    <source>
        <strain evidence="2 4">PT47_8</strain>
    </source>
</reference>
<accession>A0A1B0ZPG2</accession>
<organism evidence="1 3">
    <name type="scientific">Phaeobacter gallaeciensis</name>
    <dbReference type="NCBI Taxonomy" id="60890"/>
    <lineage>
        <taxon>Bacteria</taxon>
        <taxon>Pseudomonadati</taxon>
        <taxon>Pseudomonadota</taxon>
        <taxon>Alphaproteobacteria</taxon>
        <taxon>Rhodobacterales</taxon>
        <taxon>Roseobacteraceae</taxon>
        <taxon>Phaeobacter</taxon>
    </lineage>
</organism>
<dbReference type="Gene3D" id="3.40.50.150">
    <property type="entry name" value="Vaccinia Virus protein VP39"/>
    <property type="match status" value="1"/>
</dbReference>
<dbReference type="EMBL" id="JARCJK010000008">
    <property type="protein sequence ID" value="MDE4167075.1"/>
    <property type="molecule type" value="Genomic_DNA"/>
</dbReference>
<dbReference type="InterPro" id="IPR010342">
    <property type="entry name" value="DUF938"/>
</dbReference>
<gene>
    <name evidence="1" type="ORF">JL2886_01152</name>
    <name evidence="2" type="ORF">PXK24_15375</name>
</gene>
<dbReference type="EMBL" id="CP015124">
    <property type="protein sequence ID" value="ANP36073.1"/>
    <property type="molecule type" value="Genomic_DNA"/>
</dbReference>
<protein>
    <submittedName>
        <fullName evidence="2">DUF938 domain-containing protein</fullName>
    </submittedName>
    <submittedName>
        <fullName evidence="1">Methyltransferase</fullName>
    </submittedName>
</protein>
<evidence type="ECO:0000313" key="3">
    <source>
        <dbReference type="Proteomes" id="UP000092565"/>
    </source>
</evidence>
<dbReference type="Proteomes" id="UP000092565">
    <property type="component" value="Chromosome"/>
</dbReference>
<dbReference type="GO" id="GO:0008168">
    <property type="term" value="F:methyltransferase activity"/>
    <property type="evidence" value="ECO:0007669"/>
    <property type="project" value="UniProtKB-KW"/>
</dbReference>
<dbReference type="PANTHER" id="PTHR20974:SF0">
    <property type="entry name" value="UPF0585 PROTEIN CG18661"/>
    <property type="match status" value="1"/>
</dbReference>
<dbReference type="InterPro" id="IPR029063">
    <property type="entry name" value="SAM-dependent_MTases_sf"/>
</dbReference>
<keyword evidence="3" id="KW-1185">Reference proteome</keyword>
<keyword evidence="1" id="KW-0808">Transferase</keyword>
<dbReference type="AlphaFoldDB" id="A0A1B0ZPG2"/>
<dbReference type="Proteomes" id="UP001218364">
    <property type="component" value="Unassembled WGS sequence"/>
</dbReference>
<dbReference type="PANTHER" id="PTHR20974">
    <property type="entry name" value="UPF0585 PROTEIN CG18661"/>
    <property type="match status" value="1"/>
</dbReference>
<dbReference type="OrthoDB" id="5525831at2"/>
<reference evidence="1 3" key="1">
    <citation type="submission" date="2016-04" db="EMBL/GenBank/DDBJ databases">
        <authorList>
            <person name="Evans L.H."/>
            <person name="Alamgir A."/>
            <person name="Owens N."/>
            <person name="Weber N.D."/>
            <person name="Virtaneva K."/>
            <person name="Barbian K."/>
            <person name="Babar A."/>
            <person name="Rosenke K."/>
        </authorList>
    </citation>
    <scope>NUCLEOTIDE SEQUENCE [LARGE SCALE GENOMIC DNA]</scope>
    <source>
        <strain evidence="1 3">JL2886</strain>
    </source>
</reference>
<name>A0A1B0ZPG2_9RHOB</name>
<evidence type="ECO:0000313" key="1">
    <source>
        <dbReference type="EMBL" id="ANP36073.1"/>
    </source>
</evidence>